<sequence>MITKAIFLACFSLISSNGEVNVDIFFESKCPDSIKFIKEQLWPTYQVLDKEIVSFKLYPYGNAHTVISQNETISFECQHGPQECLLNTVEACVINQTPTDVSIKFIYCLEKNPTEKRAQRCSEYLKIDWEKLSACYKGLEGKNLLRKTGEATPAHTFIPWIVVDGDSDESIQEKALSDLLKLVCEKYYEKSGTIPRSCY</sequence>
<evidence type="ECO:0000256" key="1">
    <source>
        <dbReference type="ARBA" id="ARBA00004613"/>
    </source>
</evidence>
<name>A0ABM4D7Z4_HYDVU</name>
<feature type="chain" id="PRO_5046568495" evidence="6">
    <location>
        <begin position="19"/>
        <end position="199"/>
    </location>
</feature>
<keyword evidence="3" id="KW-0964">Secreted</keyword>
<reference evidence="8" key="1">
    <citation type="submission" date="2025-08" db="UniProtKB">
        <authorList>
            <consortium name="RefSeq"/>
        </authorList>
    </citation>
    <scope>IDENTIFICATION</scope>
</reference>
<evidence type="ECO:0000313" key="7">
    <source>
        <dbReference type="Proteomes" id="UP001652625"/>
    </source>
</evidence>
<evidence type="ECO:0000256" key="6">
    <source>
        <dbReference type="SAM" id="SignalP"/>
    </source>
</evidence>
<dbReference type="PANTHER" id="PTHR13234:SF8">
    <property type="entry name" value="GAMMA-INTERFERON-INDUCIBLE LYSOSOMAL THIOL REDUCTASE"/>
    <property type="match status" value="1"/>
</dbReference>
<evidence type="ECO:0000256" key="4">
    <source>
        <dbReference type="ARBA" id="ARBA00022729"/>
    </source>
</evidence>
<dbReference type="Proteomes" id="UP001652625">
    <property type="component" value="Chromosome 12"/>
</dbReference>
<keyword evidence="5" id="KW-0325">Glycoprotein</keyword>
<keyword evidence="7" id="KW-1185">Reference proteome</keyword>
<dbReference type="Pfam" id="PF03227">
    <property type="entry name" value="GILT"/>
    <property type="match status" value="1"/>
</dbReference>
<proteinExistence type="inferred from homology"/>
<dbReference type="GeneID" id="136088995"/>
<evidence type="ECO:0000313" key="8">
    <source>
        <dbReference type="RefSeq" id="XP_065670426.1"/>
    </source>
</evidence>
<dbReference type="InterPro" id="IPR004911">
    <property type="entry name" value="Interferon-induced_GILT"/>
</dbReference>
<gene>
    <name evidence="8" type="primary">LOC136088995</name>
</gene>
<keyword evidence="4 6" id="KW-0732">Signal</keyword>
<feature type="signal peptide" evidence="6">
    <location>
        <begin position="1"/>
        <end position="18"/>
    </location>
</feature>
<comment type="subcellular location">
    <subcellularLocation>
        <location evidence="1">Secreted</location>
    </subcellularLocation>
</comment>
<evidence type="ECO:0000256" key="5">
    <source>
        <dbReference type="ARBA" id="ARBA00023180"/>
    </source>
</evidence>
<accession>A0ABM4D7Z4</accession>
<dbReference type="PANTHER" id="PTHR13234">
    <property type="entry name" value="GAMMA-INTERFERON INDUCIBLE LYSOSOMAL THIOL REDUCTASE GILT"/>
    <property type="match status" value="1"/>
</dbReference>
<dbReference type="RefSeq" id="XP_065670426.1">
    <property type="nucleotide sequence ID" value="XM_065814354.1"/>
</dbReference>
<comment type="similarity">
    <text evidence="2">Belongs to the GILT family.</text>
</comment>
<evidence type="ECO:0000256" key="3">
    <source>
        <dbReference type="ARBA" id="ARBA00022525"/>
    </source>
</evidence>
<organism evidence="7 8">
    <name type="scientific">Hydra vulgaris</name>
    <name type="common">Hydra</name>
    <name type="synonym">Hydra attenuata</name>
    <dbReference type="NCBI Taxonomy" id="6087"/>
    <lineage>
        <taxon>Eukaryota</taxon>
        <taxon>Metazoa</taxon>
        <taxon>Cnidaria</taxon>
        <taxon>Hydrozoa</taxon>
        <taxon>Hydroidolina</taxon>
        <taxon>Anthoathecata</taxon>
        <taxon>Aplanulata</taxon>
        <taxon>Hydridae</taxon>
        <taxon>Hydra</taxon>
    </lineage>
</organism>
<protein>
    <submittedName>
        <fullName evidence="8">Gamma-interferon-inducible lysosomal thiol reductase-like</fullName>
    </submittedName>
</protein>
<evidence type="ECO:0000256" key="2">
    <source>
        <dbReference type="ARBA" id="ARBA00005679"/>
    </source>
</evidence>